<evidence type="ECO:0000313" key="2">
    <source>
        <dbReference type="EMBL" id="MEJ2900934.1"/>
    </source>
</evidence>
<feature type="signal peptide" evidence="1">
    <location>
        <begin position="1"/>
        <end position="18"/>
    </location>
</feature>
<name>A0ABU8NFA4_9SPHI</name>
<comment type="caution">
    <text evidence="2">The sequence shown here is derived from an EMBL/GenBank/DDBJ whole genome shotgun (WGS) entry which is preliminary data.</text>
</comment>
<dbReference type="SUPFAM" id="SSF49464">
    <property type="entry name" value="Carboxypeptidase regulatory domain-like"/>
    <property type="match status" value="1"/>
</dbReference>
<dbReference type="Proteomes" id="UP001378956">
    <property type="component" value="Unassembled WGS sequence"/>
</dbReference>
<proteinExistence type="predicted"/>
<evidence type="ECO:0000313" key="3">
    <source>
        <dbReference type="Proteomes" id="UP001378956"/>
    </source>
</evidence>
<dbReference type="EMBL" id="JBBEUB010000001">
    <property type="protein sequence ID" value="MEJ2900934.1"/>
    <property type="molecule type" value="Genomic_DNA"/>
</dbReference>
<evidence type="ECO:0000256" key="1">
    <source>
        <dbReference type="SAM" id="SignalP"/>
    </source>
</evidence>
<gene>
    <name evidence="2" type="ORF">WAE58_00775</name>
</gene>
<organism evidence="2 3">
    <name type="scientific">Pedobacter panaciterrae</name>
    <dbReference type="NCBI Taxonomy" id="363849"/>
    <lineage>
        <taxon>Bacteria</taxon>
        <taxon>Pseudomonadati</taxon>
        <taxon>Bacteroidota</taxon>
        <taxon>Sphingobacteriia</taxon>
        <taxon>Sphingobacteriales</taxon>
        <taxon>Sphingobacteriaceae</taxon>
        <taxon>Pedobacter</taxon>
    </lineage>
</organism>
<feature type="chain" id="PRO_5047535540" description="Carboxypeptidase-like protein" evidence="1">
    <location>
        <begin position="19"/>
        <end position="596"/>
    </location>
</feature>
<dbReference type="RefSeq" id="WP_172663278.1">
    <property type="nucleotide sequence ID" value="NZ_JABMKW010000020.1"/>
</dbReference>
<protein>
    <recommendedName>
        <fullName evidence="4">Carboxypeptidase-like protein</fullName>
    </recommendedName>
</protein>
<keyword evidence="3" id="KW-1185">Reference proteome</keyword>
<dbReference type="Gene3D" id="2.60.40.1120">
    <property type="entry name" value="Carboxypeptidase-like, regulatory domain"/>
    <property type="match status" value="1"/>
</dbReference>
<dbReference type="InterPro" id="IPR008969">
    <property type="entry name" value="CarboxyPept-like_regulatory"/>
</dbReference>
<accession>A0ABU8NFA4</accession>
<sequence>MRLKIIIALLFITGYCKAQSSVTNYLRNLDRRVNLDIKQQPISEVLNKMSKAGDFYFSYTGSLFKQDSIVNLKVKDMQVRDILDRLFNGKVDYKETGQYIILRYAANHLTIEPENITSADKLYIISGYVIDTETGKKIKQASVYEKRLLQSTLTDNEGYFRLRFKGEHTDVTLTASKDTYRDTSLVFLADITVKPEGYKEEDSEQGSEFFNSIENSGISRFFISSKQRMQSLNIPDFFANTPFQASLTPGLSTHGIMSSQVINKVSLNILGGYTAGTDGVEVAGVFNITKGNVKKLQVAGVFNGVGGSVDGVQVAGVLNDVRTSVKGVQVAGLLNHVKEKAEGFQIAGLANVVSKDAKGMQVAGLINVVSQDTKGFQIAGLGNLASKNLNGMQIAGLGNITSQRMKGTQIAGLFNYAKEMDGFQIGIVNISGKSDGYSLGLINFVKNGYHKLSFSTNETINANVSFKMGNAKLYNIILAGKNFADSANIETAGLGFGHDFIFSNRFSVAAEITSQYLYLGNWDYSNFLHRFQTNLQIQLVKGITVFGGPVYSIYSTEAPEGSSGKGYKQNIAPAKHDYISKRAKGWIGWNVGITIM</sequence>
<evidence type="ECO:0008006" key="4">
    <source>
        <dbReference type="Google" id="ProtNLM"/>
    </source>
</evidence>
<keyword evidence="1" id="KW-0732">Signal</keyword>
<reference evidence="2 3" key="1">
    <citation type="submission" date="2024-03" db="EMBL/GenBank/DDBJ databases">
        <title>Sequence of Lycoming College Course Isolates.</title>
        <authorList>
            <person name="Plotts O."/>
            <person name="Newman J."/>
        </authorList>
    </citation>
    <scope>NUCLEOTIDE SEQUENCE [LARGE SCALE GENOMIC DNA]</scope>
    <source>
        <strain evidence="2 3">CJB-3</strain>
    </source>
</reference>